<organism evidence="1 2">
    <name type="scientific">Romboutsia faecis</name>
    <dbReference type="NCBI Taxonomy" id="2764597"/>
    <lineage>
        <taxon>Bacteria</taxon>
        <taxon>Bacillati</taxon>
        <taxon>Bacillota</taxon>
        <taxon>Clostridia</taxon>
        <taxon>Peptostreptococcales</taxon>
        <taxon>Peptostreptococcaceae</taxon>
        <taxon>Romboutsia</taxon>
    </lineage>
</organism>
<accession>A0ABR7JS10</accession>
<protein>
    <submittedName>
        <fullName evidence="1">Uncharacterized protein</fullName>
    </submittedName>
</protein>
<reference evidence="1 2" key="1">
    <citation type="submission" date="2020-08" db="EMBL/GenBank/DDBJ databases">
        <authorList>
            <person name="Liu C."/>
            <person name="Sun Q."/>
        </authorList>
    </citation>
    <scope>NUCLEOTIDE SEQUENCE [LARGE SCALE GENOMIC DNA]</scope>
    <source>
        <strain evidence="1 2">NSJ-18</strain>
    </source>
</reference>
<dbReference type="EMBL" id="JACRWE010000006">
    <property type="protein sequence ID" value="MBC5997664.1"/>
    <property type="molecule type" value="Genomic_DNA"/>
</dbReference>
<sequence>MGMLKNLFNKSMNDNKYPFGTKECGQFLKEVYKESIDETIILKDDIYETIEQYDEIIDNISRLEFKKAYIEHFLQNEMKEYETAFCKERKITWKSVSRNSLDLKKFKLDNPDLANKYLKTNKVKVFKVF</sequence>
<keyword evidence="2" id="KW-1185">Reference proteome</keyword>
<evidence type="ECO:0000313" key="2">
    <source>
        <dbReference type="Proteomes" id="UP000609849"/>
    </source>
</evidence>
<dbReference type="RefSeq" id="WP_153972384.1">
    <property type="nucleotide sequence ID" value="NZ_JACRWE010000006.1"/>
</dbReference>
<dbReference type="Proteomes" id="UP000609849">
    <property type="component" value="Unassembled WGS sequence"/>
</dbReference>
<comment type="caution">
    <text evidence="1">The sequence shown here is derived from an EMBL/GenBank/DDBJ whole genome shotgun (WGS) entry which is preliminary data.</text>
</comment>
<gene>
    <name evidence="1" type="ORF">H8923_12895</name>
</gene>
<name>A0ABR7JS10_9FIRM</name>
<evidence type="ECO:0000313" key="1">
    <source>
        <dbReference type="EMBL" id="MBC5997664.1"/>
    </source>
</evidence>
<proteinExistence type="predicted"/>